<keyword evidence="1" id="KW-0812">Transmembrane</keyword>
<feature type="domain" description="YetF-like N-terminal transmembrane" evidence="3">
    <location>
        <begin position="6"/>
        <end position="73"/>
    </location>
</feature>
<evidence type="ECO:0000313" key="5">
    <source>
        <dbReference type="Proteomes" id="UP000784880"/>
    </source>
</evidence>
<gene>
    <name evidence="4" type="ORF">KS419_13150</name>
</gene>
<reference evidence="4 5" key="1">
    <citation type="submission" date="2021-06" db="EMBL/GenBank/DDBJ databases">
        <title>Bacillus sp. RD4P76, an endophyte from a halophyte.</title>
        <authorList>
            <person name="Sun J.-Q."/>
        </authorList>
    </citation>
    <scope>NUCLEOTIDE SEQUENCE [LARGE SCALE GENOMIC DNA]</scope>
    <source>
        <strain evidence="4 5">CGMCC 1.15917</strain>
    </source>
</reference>
<name>A0ABS6JGG8_9BACI</name>
<dbReference type="PANTHER" id="PTHR34582">
    <property type="entry name" value="UPF0702 TRANSMEMBRANE PROTEIN YCAP"/>
    <property type="match status" value="1"/>
</dbReference>
<sequence>MIDSVFVLKALLSFFFLFILTRLMGKKQLSQLTYFDYIVGITIGNFTASIVVEPEIRPVNAFVAAAVWGVLPVLQSILSRKNLFFRRVFESRPTVIIENGKVREEALLKENMTIHNIMLLLRKGGNFKLGDIQLAVLETTGDLSAMKKKSASNATVNDLHSKPEKEPRILVIEGDILEETLNELNLSTNWLMEELEKKGVTNLKEVLIAQLQSDGSLYVDKWSGIIEDVL</sequence>
<dbReference type="InterPro" id="IPR048454">
    <property type="entry name" value="YetF_N"/>
</dbReference>
<evidence type="ECO:0000256" key="1">
    <source>
        <dbReference type="SAM" id="Phobius"/>
    </source>
</evidence>
<dbReference type="EMBL" id="JAHQCS010000107">
    <property type="protein sequence ID" value="MBU9712691.1"/>
    <property type="molecule type" value="Genomic_DNA"/>
</dbReference>
<comment type="caution">
    <text evidence="4">The sequence shown here is derived from an EMBL/GenBank/DDBJ whole genome shotgun (WGS) entry which is preliminary data.</text>
</comment>
<organism evidence="4 5">
    <name type="scientific">Evansella tamaricis</name>
    <dbReference type="NCBI Taxonomy" id="2069301"/>
    <lineage>
        <taxon>Bacteria</taxon>
        <taxon>Bacillati</taxon>
        <taxon>Bacillota</taxon>
        <taxon>Bacilli</taxon>
        <taxon>Bacillales</taxon>
        <taxon>Bacillaceae</taxon>
        <taxon>Evansella</taxon>
    </lineage>
</organism>
<evidence type="ECO:0000313" key="4">
    <source>
        <dbReference type="EMBL" id="MBU9712691.1"/>
    </source>
</evidence>
<dbReference type="Pfam" id="PF20730">
    <property type="entry name" value="YetF_N"/>
    <property type="match status" value="1"/>
</dbReference>
<protein>
    <submittedName>
        <fullName evidence="4">DUF421 domain-containing protein</fullName>
    </submittedName>
</protein>
<dbReference type="Pfam" id="PF04239">
    <property type="entry name" value="DUF421"/>
    <property type="match status" value="1"/>
</dbReference>
<keyword evidence="1" id="KW-0472">Membrane</keyword>
<keyword evidence="1" id="KW-1133">Transmembrane helix</keyword>
<dbReference type="InterPro" id="IPR007353">
    <property type="entry name" value="DUF421"/>
</dbReference>
<feature type="transmembrane region" description="Helical" evidence="1">
    <location>
        <begin position="58"/>
        <end position="78"/>
    </location>
</feature>
<feature type="transmembrane region" description="Helical" evidence="1">
    <location>
        <begin position="6"/>
        <end position="25"/>
    </location>
</feature>
<dbReference type="PANTHER" id="PTHR34582:SF7">
    <property type="entry name" value="UPF0702 TRANSMEMBRANE PROTEIN YDFS"/>
    <property type="match status" value="1"/>
</dbReference>
<accession>A0ABS6JGG8</accession>
<proteinExistence type="predicted"/>
<evidence type="ECO:0000259" key="2">
    <source>
        <dbReference type="Pfam" id="PF04239"/>
    </source>
</evidence>
<feature type="transmembrane region" description="Helical" evidence="1">
    <location>
        <begin position="32"/>
        <end position="52"/>
    </location>
</feature>
<feature type="domain" description="YetF C-terminal" evidence="2">
    <location>
        <begin position="81"/>
        <end position="211"/>
    </location>
</feature>
<keyword evidence="5" id="KW-1185">Reference proteome</keyword>
<dbReference type="RefSeq" id="WP_217066866.1">
    <property type="nucleotide sequence ID" value="NZ_JAHQCS010000107.1"/>
</dbReference>
<dbReference type="Proteomes" id="UP000784880">
    <property type="component" value="Unassembled WGS sequence"/>
</dbReference>
<evidence type="ECO:0000259" key="3">
    <source>
        <dbReference type="Pfam" id="PF20730"/>
    </source>
</evidence>